<evidence type="ECO:0000256" key="3">
    <source>
        <dbReference type="ARBA" id="ARBA00012132"/>
    </source>
</evidence>
<dbReference type="InterPro" id="IPR032974">
    <property type="entry name" value="Polypren_kinase"/>
</dbReference>
<keyword evidence="6" id="KW-0418">Kinase</keyword>
<dbReference type="Proteomes" id="UP000886523">
    <property type="component" value="Unassembled WGS sequence"/>
</dbReference>
<evidence type="ECO:0000256" key="6">
    <source>
        <dbReference type="ARBA" id="ARBA00022777"/>
    </source>
</evidence>
<dbReference type="PANTHER" id="PTHR13205:SF15">
    <property type="entry name" value="DOLICHOL KINASE"/>
    <property type="match status" value="1"/>
</dbReference>
<accession>A0A9P6DMR0</accession>
<evidence type="ECO:0000256" key="4">
    <source>
        <dbReference type="ARBA" id="ARBA00022679"/>
    </source>
</evidence>
<protein>
    <recommendedName>
        <fullName evidence="3">dolichol kinase</fullName>
        <ecNumber evidence="3">2.7.1.108</ecNumber>
    </recommendedName>
</protein>
<dbReference type="EC" id="2.7.1.108" evidence="3"/>
<feature type="transmembrane region" description="Helical" evidence="10">
    <location>
        <begin position="281"/>
        <end position="298"/>
    </location>
</feature>
<comment type="similarity">
    <text evidence="2">Belongs to the polyprenol kinase family.</text>
</comment>
<gene>
    <name evidence="11" type="ORF">BS47DRAFT_1373971</name>
</gene>
<evidence type="ECO:0000256" key="2">
    <source>
        <dbReference type="ARBA" id="ARBA00010794"/>
    </source>
</evidence>
<keyword evidence="5 10" id="KW-0812">Transmembrane</keyword>
<dbReference type="OrthoDB" id="377083at2759"/>
<keyword evidence="8 10" id="KW-1133">Transmembrane helix</keyword>
<dbReference type="GO" id="GO:0005789">
    <property type="term" value="C:endoplasmic reticulum membrane"/>
    <property type="evidence" value="ECO:0007669"/>
    <property type="project" value="UniProtKB-SubCell"/>
</dbReference>
<evidence type="ECO:0000256" key="7">
    <source>
        <dbReference type="ARBA" id="ARBA00022824"/>
    </source>
</evidence>
<feature type="transmembrane region" description="Helical" evidence="10">
    <location>
        <begin position="20"/>
        <end position="38"/>
    </location>
</feature>
<reference evidence="11" key="1">
    <citation type="journal article" date="2020" name="Nat. Commun.">
        <title>Large-scale genome sequencing of mycorrhizal fungi provides insights into the early evolution of symbiotic traits.</title>
        <authorList>
            <person name="Miyauchi S."/>
            <person name="Kiss E."/>
            <person name="Kuo A."/>
            <person name="Drula E."/>
            <person name="Kohler A."/>
            <person name="Sanchez-Garcia M."/>
            <person name="Morin E."/>
            <person name="Andreopoulos B."/>
            <person name="Barry K.W."/>
            <person name="Bonito G."/>
            <person name="Buee M."/>
            <person name="Carver A."/>
            <person name="Chen C."/>
            <person name="Cichocki N."/>
            <person name="Clum A."/>
            <person name="Culley D."/>
            <person name="Crous P.W."/>
            <person name="Fauchery L."/>
            <person name="Girlanda M."/>
            <person name="Hayes R.D."/>
            <person name="Keri Z."/>
            <person name="LaButti K."/>
            <person name="Lipzen A."/>
            <person name="Lombard V."/>
            <person name="Magnuson J."/>
            <person name="Maillard F."/>
            <person name="Murat C."/>
            <person name="Nolan M."/>
            <person name="Ohm R.A."/>
            <person name="Pangilinan J."/>
            <person name="Pereira M.F."/>
            <person name="Perotto S."/>
            <person name="Peter M."/>
            <person name="Pfister S."/>
            <person name="Riley R."/>
            <person name="Sitrit Y."/>
            <person name="Stielow J.B."/>
            <person name="Szollosi G."/>
            <person name="Zifcakova L."/>
            <person name="Stursova M."/>
            <person name="Spatafora J.W."/>
            <person name="Tedersoo L."/>
            <person name="Vaario L.M."/>
            <person name="Yamada A."/>
            <person name="Yan M."/>
            <person name="Wang P."/>
            <person name="Xu J."/>
            <person name="Bruns T."/>
            <person name="Baldrian P."/>
            <person name="Vilgalys R."/>
            <person name="Dunand C."/>
            <person name="Henrissat B."/>
            <person name="Grigoriev I.V."/>
            <person name="Hibbett D."/>
            <person name="Nagy L.G."/>
            <person name="Martin F.M."/>
        </authorList>
    </citation>
    <scope>NUCLEOTIDE SEQUENCE</scope>
    <source>
        <strain evidence="11">UP504</strain>
    </source>
</reference>
<comment type="caution">
    <text evidence="11">The sequence shown here is derived from an EMBL/GenBank/DDBJ whole genome shotgun (WGS) entry which is preliminary data.</text>
</comment>
<dbReference type="AlphaFoldDB" id="A0A9P6DMR0"/>
<evidence type="ECO:0000256" key="9">
    <source>
        <dbReference type="ARBA" id="ARBA00023136"/>
    </source>
</evidence>
<proteinExistence type="inferred from homology"/>
<dbReference type="GO" id="GO:0043048">
    <property type="term" value="P:dolichyl monophosphate biosynthetic process"/>
    <property type="evidence" value="ECO:0007669"/>
    <property type="project" value="TreeGrafter"/>
</dbReference>
<evidence type="ECO:0000256" key="1">
    <source>
        <dbReference type="ARBA" id="ARBA00004477"/>
    </source>
</evidence>
<feature type="transmembrane region" description="Helical" evidence="10">
    <location>
        <begin position="84"/>
        <end position="108"/>
    </location>
</feature>
<evidence type="ECO:0000313" key="11">
    <source>
        <dbReference type="EMBL" id="KAF9507172.1"/>
    </source>
</evidence>
<evidence type="ECO:0000313" key="12">
    <source>
        <dbReference type="Proteomes" id="UP000886523"/>
    </source>
</evidence>
<feature type="transmembrane region" description="Helical" evidence="10">
    <location>
        <begin position="344"/>
        <end position="368"/>
    </location>
</feature>
<dbReference type="PANTHER" id="PTHR13205">
    <property type="entry name" value="TRANSMEMBRANE PROTEIN 15-RELATED"/>
    <property type="match status" value="1"/>
</dbReference>
<organism evidence="11 12">
    <name type="scientific">Hydnum rufescens UP504</name>
    <dbReference type="NCBI Taxonomy" id="1448309"/>
    <lineage>
        <taxon>Eukaryota</taxon>
        <taxon>Fungi</taxon>
        <taxon>Dikarya</taxon>
        <taxon>Basidiomycota</taxon>
        <taxon>Agaricomycotina</taxon>
        <taxon>Agaricomycetes</taxon>
        <taxon>Cantharellales</taxon>
        <taxon>Hydnaceae</taxon>
        <taxon>Hydnum</taxon>
    </lineage>
</organism>
<evidence type="ECO:0000256" key="10">
    <source>
        <dbReference type="SAM" id="Phobius"/>
    </source>
</evidence>
<dbReference type="EMBL" id="MU129089">
    <property type="protein sequence ID" value="KAF9507172.1"/>
    <property type="molecule type" value="Genomic_DNA"/>
</dbReference>
<sequence length="521" mass="58107">MFPVIFFFSLMRHKRYNLDDGYLTALLIGPGLAASVLYQTTILSSQALPYRSPSWLVEPPFRQRFFANAGISDALPQSEARRTLFYCALMCSTTLALIVFRSFGHTYVDLPDLLAWSVPVTTHILSDSSNFDVCVISTCYQFTFYLLIRLARGGFTLGEVGIVAQGATALFIETVNITRFRIWPQTTPFVKTFRVPGPLLMFQLALIPGQYLLKPSRRLKYPEQREFQRRALASGFYLGVLLIVGAVIGTWTQWCLEGRNPWLWMIFWLAEGRSPGSRPGLIAYWFWMALFSIVWWNSQLVSGGRHRMLHPPASHGSNTAGTEDDEVGTGRAGFLIVNGRRKCFHALASLCLPLGLCLTVAFSVFIFAEYVRYFALYPFGAAVHRFLSEFLDEKDSGSAILSHFYLLTGCAGPLWLERLAPSRLLDFTGVLVLGTSVAGKRFGRHPWSHASGKTIEGSAAFAISVFLCALLLQLCPVVEPFSVWRYFLCTCASAPLEAFSTQSDNAVLPFFTTSLLVLAGT</sequence>
<keyword evidence="7" id="KW-0256">Endoplasmic reticulum</keyword>
<evidence type="ECO:0000256" key="8">
    <source>
        <dbReference type="ARBA" id="ARBA00022989"/>
    </source>
</evidence>
<keyword evidence="12" id="KW-1185">Reference proteome</keyword>
<keyword evidence="4" id="KW-0808">Transferase</keyword>
<keyword evidence="9 10" id="KW-0472">Membrane</keyword>
<evidence type="ECO:0000256" key="5">
    <source>
        <dbReference type="ARBA" id="ARBA00022692"/>
    </source>
</evidence>
<name>A0A9P6DMR0_9AGAM</name>
<dbReference type="GO" id="GO:0004168">
    <property type="term" value="F:dolichol kinase activity"/>
    <property type="evidence" value="ECO:0007669"/>
    <property type="project" value="UniProtKB-EC"/>
</dbReference>
<feature type="transmembrane region" description="Helical" evidence="10">
    <location>
        <begin position="234"/>
        <end position="254"/>
    </location>
</feature>
<comment type="subcellular location">
    <subcellularLocation>
        <location evidence="1">Endoplasmic reticulum membrane</location>
        <topology evidence="1">Multi-pass membrane protein</topology>
    </subcellularLocation>
</comment>